<dbReference type="EMBL" id="JAKKPZ010000810">
    <property type="protein sequence ID" value="KAI1692192.1"/>
    <property type="molecule type" value="Genomic_DNA"/>
</dbReference>
<proteinExistence type="predicted"/>
<keyword evidence="3" id="KW-1185">Reference proteome</keyword>
<name>A0AAD4MJ61_9BILA</name>
<evidence type="ECO:0000313" key="3">
    <source>
        <dbReference type="Proteomes" id="UP001201812"/>
    </source>
</evidence>
<feature type="region of interest" description="Disordered" evidence="1">
    <location>
        <begin position="162"/>
        <end position="209"/>
    </location>
</feature>
<sequence length="209" mass="22242">MNLRSVRPSPPSPPFWRSPPRPPARMACRRSALPSRLPLLSQCRTDDGSRTQAQRFRRRDPVQVEGAPRVGQPVSVVLQFDGVSDPAGATVRLTTDAGLSLSTSSSLTLPAGQSTTVTAKVTVGREGLAYLNVFVMQGGATSIVAIPIQAGVSTPAMKAAGEVNSSAEARRSFRCRPKSRNRPKTPQKRPPRPESAGNPALASSPRRGL</sequence>
<organism evidence="2 3">
    <name type="scientific">Ditylenchus destructor</name>
    <dbReference type="NCBI Taxonomy" id="166010"/>
    <lineage>
        <taxon>Eukaryota</taxon>
        <taxon>Metazoa</taxon>
        <taxon>Ecdysozoa</taxon>
        <taxon>Nematoda</taxon>
        <taxon>Chromadorea</taxon>
        <taxon>Rhabditida</taxon>
        <taxon>Tylenchina</taxon>
        <taxon>Tylenchomorpha</taxon>
        <taxon>Sphaerularioidea</taxon>
        <taxon>Anguinidae</taxon>
        <taxon>Anguininae</taxon>
        <taxon>Ditylenchus</taxon>
    </lineage>
</organism>
<feature type="region of interest" description="Disordered" evidence="1">
    <location>
        <begin position="1"/>
        <end position="28"/>
    </location>
</feature>
<dbReference type="AlphaFoldDB" id="A0AAD4MJ61"/>
<feature type="compositionally biased region" description="Basic residues" evidence="1">
    <location>
        <begin position="172"/>
        <end position="190"/>
    </location>
</feature>
<gene>
    <name evidence="2" type="ORF">DdX_21389</name>
</gene>
<comment type="caution">
    <text evidence="2">The sequence shown here is derived from an EMBL/GenBank/DDBJ whole genome shotgun (WGS) entry which is preliminary data.</text>
</comment>
<dbReference type="Proteomes" id="UP001201812">
    <property type="component" value="Unassembled WGS sequence"/>
</dbReference>
<accession>A0AAD4MJ61</accession>
<feature type="compositionally biased region" description="Pro residues" evidence="1">
    <location>
        <begin position="8"/>
        <end position="23"/>
    </location>
</feature>
<protein>
    <submittedName>
        <fullName evidence="2">Uncharacterized protein</fullName>
    </submittedName>
</protein>
<evidence type="ECO:0000256" key="1">
    <source>
        <dbReference type="SAM" id="MobiDB-lite"/>
    </source>
</evidence>
<evidence type="ECO:0000313" key="2">
    <source>
        <dbReference type="EMBL" id="KAI1692192.1"/>
    </source>
</evidence>
<reference evidence="2" key="1">
    <citation type="submission" date="2022-01" db="EMBL/GenBank/DDBJ databases">
        <title>Genome Sequence Resource for Two Populations of Ditylenchus destructor, the Migratory Endoparasitic Phytonematode.</title>
        <authorList>
            <person name="Zhang H."/>
            <person name="Lin R."/>
            <person name="Xie B."/>
        </authorList>
    </citation>
    <scope>NUCLEOTIDE SEQUENCE</scope>
    <source>
        <strain evidence="2">BazhouSP</strain>
    </source>
</reference>